<dbReference type="EMBL" id="DF968181">
    <property type="protein sequence ID" value="GAP40357.1"/>
    <property type="molecule type" value="Genomic_DNA"/>
</dbReference>
<gene>
    <name evidence="2" type="ORF">ATC1_13329</name>
</gene>
<organism evidence="2">
    <name type="scientific">Flexilinea flocculi</name>
    <dbReference type="NCBI Taxonomy" id="1678840"/>
    <lineage>
        <taxon>Bacteria</taxon>
        <taxon>Bacillati</taxon>
        <taxon>Chloroflexota</taxon>
        <taxon>Anaerolineae</taxon>
        <taxon>Anaerolineales</taxon>
        <taxon>Anaerolineaceae</taxon>
        <taxon>Flexilinea</taxon>
    </lineage>
</organism>
<evidence type="ECO:0000313" key="2">
    <source>
        <dbReference type="EMBL" id="GAP40357.1"/>
    </source>
</evidence>
<keyword evidence="3" id="KW-1185">Reference proteome</keyword>
<dbReference type="InterPro" id="IPR043519">
    <property type="entry name" value="NT_sf"/>
</dbReference>
<evidence type="ECO:0000313" key="3">
    <source>
        <dbReference type="Proteomes" id="UP000053370"/>
    </source>
</evidence>
<dbReference type="GO" id="GO:0016779">
    <property type="term" value="F:nucleotidyltransferase activity"/>
    <property type="evidence" value="ECO:0007669"/>
    <property type="project" value="InterPro"/>
</dbReference>
<dbReference type="PATRIC" id="fig|1678840.3.peg.1593"/>
<dbReference type="InterPro" id="IPR041633">
    <property type="entry name" value="Polbeta"/>
</dbReference>
<dbReference type="OrthoDB" id="358345at2"/>
<dbReference type="Proteomes" id="UP000053370">
    <property type="component" value="Unassembled WGS sequence"/>
</dbReference>
<dbReference type="AlphaFoldDB" id="A0A0S7BJ25"/>
<feature type="domain" description="Polymerase beta nucleotidyltransferase" evidence="1">
    <location>
        <begin position="14"/>
        <end position="65"/>
    </location>
</feature>
<dbReference type="Gene3D" id="3.30.460.10">
    <property type="entry name" value="Beta Polymerase, domain 2"/>
    <property type="match status" value="1"/>
</dbReference>
<keyword evidence="2" id="KW-0808">Transferase</keyword>
<proteinExistence type="predicted"/>
<evidence type="ECO:0000259" key="1">
    <source>
        <dbReference type="Pfam" id="PF18765"/>
    </source>
</evidence>
<reference evidence="2" key="1">
    <citation type="journal article" date="2015" name="Genome Announc.">
        <title>Draft Genome Sequence of Anaerolineae Strain TC1, a Novel Isolate from a Methanogenic Wastewater Treatment System.</title>
        <authorList>
            <person name="Matsuura N."/>
            <person name="Tourlousse D.M."/>
            <person name="Sun L."/>
            <person name="Toyonaga M."/>
            <person name="Kuroda K."/>
            <person name="Ohashi A."/>
            <person name="Cruz R."/>
            <person name="Yamaguchi T."/>
            <person name="Sekiguchi Y."/>
        </authorList>
    </citation>
    <scope>NUCLEOTIDE SEQUENCE [LARGE SCALE GENOMIC DNA]</scope>
    <source>
        <strain evidence="2">TC1</strain>
    </source>
</reference>
<dbReference type="RefSeq" id="WP_062279576.1">
    <property type="nucleotide sequence ID" value="NZ_DF968181.1"/>
</dbReference>
<sequence>MNEIMENFIQDFCQKVKEIFQERVVFLGLQGSVGRGESVDTSDIDLVVILDQLEIEDLVQYRNLIDQTPEPGRMCGFISGVNELYHWEKSDLFQFYYDSQPIFGSIDFIKSMLSKMDVRRAVLIGACNIYHSCGHNFVHEKSGEILKSCYKSASFVLQAKYFDQTGSYVQKKTDLLPHLSPDDHQILEILLSQKSWNHLDEGIYHAFSAVLLHWAGKIIEEFSIK</sequence>
<dbReference type="CDD" id="cd05403">
    <property type="entry name" value="NT_KNTase_like"/>
    <property type="match status" value="1"/>
</dbReference>
<name>A0A0S7BJ25_9CHLR</name>
<protein>
    <submittedName>
        <fullName evidence="2">Protein containing nucleotidyltransferase domain</fullName>
    </submittedName>
</protein>
<dbReference type="SUPFAM" id="SSF81301">
    <property type="entry name" value="Nucleotidyltransferase"/>
    <property type="match status" value="1"/>
</dbReference>
<accession>A0A0S7BJ25</accession>
<dbReference type="STRING" id="1678840.ATC1_13329"/>
<dbReference type="Pfam" id="PF18765">
    <property type="entry name" value="Polbeta"/>
    <property type="match status" value="1"/>
</dbReference>